<dbReference type="Pfam" id="PF11739">
    <property type="entry name" value="YdbH-like"/>
    <property type="match status" value="2"/>
</dbReference>
<reference evidence="1 2" key="1">
    <citation type="submission" date="2017-11" db="EMBL/GenBank/DDBJ databases">
        <title>Draft genome sequence of Rhizobiales bacterium SY3-13.</title>
        <authorList>
            <person name="Sun C."/>
        </authorList>
    </citation>
    <scope>NUCLEOTIDE SEQUENCE [LARGE SCALE GENOMIC DNA]</scope>
    <source>
        <strain evidence="1 2">SY3-13</strain>
    </source>
</reference>
<dbReference type="Proteomes" id="UP000229498">
    <property type="component" value="Unassembled WGS sequence"/>
</dbReference>
<accession>A0A2M9G073</accession>
<evidence type="ECO:0000313" key="2">
    <source>
        <dbReference type="Proteomes" id="UP000229498"/>
    </source>
</evidence>
<dbReference type="InterPro" id="IPR021730">
    <property type="entry name" value="YdbH"/>
</dbReference>
<keyword evidence="2" id="KW-1185">Reference proteome</keyword>
<name>A0A2M9G073_9PROT</name>
<dbReference type="RefSeq" id="WP_109794037.1">
    <property type="nucleotide sequence ID" value="NZ_PHIG01000037.1"/>
</dbReference>
<dbReference type="EMBL" id="PHIG01000037">
    <property type="protein sequence ID" value="PJK29074.1"/>
    <property type="molecule type" value="Genomic_DNA"/>
</dbReference>
<proteinExistence type="predicted"/>
<protein>
    <submittedName>
        <fullName evidence="1">Uncharacterized protein</fullName>
    </submittedName>
</protein>
<dbReference type="OrthoDB" id="8446194at2"/>
<sequence>MSIRGKRLAIGATAGILILLAAIVLARTWLAERAAEYYLAGRGIEEAALDVTRLDFEGAEVRNARLGDSASARRIEIRYDLSAGAVRRVAAEGVDLSVAWRDGALDLGPLAEFLAGAGTEEAAAGPGPRPEIALSDLSVDIDTAEGVAHVDLPGTIDLPPGAPPILNTPFSLSHPRLEAEGRIETAVTPEGATRISGELARLRLKREGEARPLDAEGVSFDVALGEERFEVTLQGAVPDLGLDLAASGDGALPPGDGDTAIDLRLRLTNAARLGEAVPETGLQSGTADLHLTFRGRLPLEGPGETAAASGILETRLDADLVGDGRHFESLRAVLDAGTDFSATGAETEFGTADILASGLNETLLPDAVASPSTVALLGPDVTLTLSEGFRLRLHRPERLIAGETPLSVEAGGRLLLRSAASADAGFERLAWSPDGISARGLSLAARNLTIGGQHLRELDYTGGLTLTDRLVLDGRLEAAADRVAFGGVTIANIEAEARVDAEGVEDGTDLGLSDVIISAGGIETADGAPWPGPFSVAIDRASVMLGPCAIDRCTPMAQTVASGPLLGRIALPAFAVEGLVATGGPEERRVRLALPGTIALTGGGVLEIGSGFELTHPAFRAEGRIASEATGESGQRLTASVSELILIQGDARTLVRPENLELTIKSRPEGIDAQLDANAPELGLDGSATLSAPWSLDRQHAELRIDAALKDAGRIAGLHPNLPAVSGPAALKLDYRGGGAEDGELSLNLDAALRDIAGIGVLDATIAAEGTVGAGGTLALEGRLDTGLAGLDAGGVAVDGLRLQSPFTVSGDPEGTAIRLRRGTLRTEGVSARGGVRIPGPVTARVNSAELRLGPCTLSACNPAPGVATANLDLDTLAIRTGETPGPIRLTGIRASLRTDLASGLDRLDTDIAAATAEAEGMARLDGLSLAGLVNLAGARLDQRFAVDGVAIDPALLAGAPPLALSGRLTGPMSAPAVTGEARSLSGPELKAEIALDGGIARISLGPTHAGTAMSFLQKFTALEADAVTADGTVAGDFVLPLSDGGGGRATVRLSDVSLLTAEAEVSGVNGTVALASLSPLRTPQTQTLRIGRLEAGVPLTDIIAAFDIDSGPEGAKLHFSTLSGEMLEGRFAFEPFSVTAPPRDADLRLGLDAISLAELTQLLGLGGVSMDGELSGVVPVTIIGGEQVAINDARLSGGTNGVLRISTDRARQVLGDRGGEQVDLMLKALENFRYTRLDIRIDKAPEGEARIEVRLEGRNPDLLDAHPFVFNINVEGNADRLAETILTVYRASSGVIQTGVRTLQ</sequence>
<evidence type="ECO:0000313" key="1">
    <source>
        <dbReference type="EMBL" id="PJK29074.1"/>
    </source>
</evidence>
<comment type="caution">
    <text evidence="1">The sequence shown here is derived from an EMBL/GenBank/DDBJ whole genome shotgun (WGS) entry which is preliminary data.</text>
</comment>
<organism evidence="1 2">
    <name type="scientific">Minwuia thermotolerans</name>
    <dbReference type="NCBI Taxonomy" id="2056226"/>
    <lineage>
        <taxon>Bacteria</taxon>
        <taxon>Pseudomonadati</taxon>
        <taxon>Pseudomonadota</taxon>
        <taxon>Alphaproteobacteria</taxon>
        <taxon>Minwuiales</taxon>
        <taxon>Minwuiaceae</taxon>
        <taxon>Minwuia</taxon>
    </lineage>
</organism>
<gene>
    <name evidence="1" type="ORF">CVT23_14245</name>
</gene>